<accession>A0A8X7STV4</accession>
<organism evidence="1 2">
    <name type="scientific">Tilletia controversa</name>
    <name type="common">dwarf bunt fungus</name>
    <dbReference type="NCBI Taxonomy" id="13291"/>
    <lineage>
        <taxon>Eukaryota</taxon>
        <taxon>Fungi</taxon>
        <taxon>Dikarya</taxon>
        <taxon>Basidiomycota</taxon>
        <taxon>Ustilaginomycotina</taxon>
        <taxon>Exobasidiomycetes</taxon>
        <taxon>Tilletiales</taxon>
        <taxon>Tilletiaceae</taxon>
        <taxon>Tilletia</taxon>
    </lineage>
</organism>
<comment type="caution">
    <text evidence="1">The sequence shown here is derived from an EMBL/GenBank/DDBJ whole genome shotgun (WGS) entry which is preliminary data.</text>
</comment>
<dbReference type="Proteomes" id="UP000077684">
    <property type="component" value="Unassembled WGS sequence"/>
</dbReference>
<keyword evidence="2" id="KW-1185">Reference proteome</keyword>
<reference evidence="1" key="1">
    <citation type="submission" date="2016-04" db="EMBL/GenBank/DDBJ databases">
        <authorList>
            <person name="Nguyen H.D."/>
            <person name="Samba Siva P."/>
            <person name="Cullis J."/>
            <person name="Levesque C.A."/>
            <person name="Hambleton S."/>
        </authorList>
    </citation>
    <scope>NUCLEOTIDE SEQUENCE</scope>
    <source>
        <strain evidence="1">DAOMC 236426</strain>
    </source>
</reference>
<protein>
    <submittedName>
        <fullName evidence="1">Uncharacterized protein</fullName>
    </submittedName>
</protein>
<sequence>MSNQIGTNESSALFKVPTLTGLDDFYLW</sequence>
<gene>
    <name evidence="1" type="ORF">A4X06_0g7539</name>
</gene>
<proteinExistence type="predicted"/>
<dbReference type="EMBL" id="LWDE02001341">
    <property type="protein sequence ID" value="KAE8241427.1"/>
    <property type="molecule type" value="Genomic_DNA"/>
</dbReference>
<evidence type="ECO:0000313" key="2">
    <source>
        <dbReference type="Proteomes" id="UP000077684"/>
    </source>
</evidence>
<evidence type="ECO:0000313" key="1">
    <source>
        <dbReference type="EMBL" id="KAE8241427.1"/>
    </source>
</evidence>
<reference evidence="1" key="2">
    <citation type="journal article" date="2019" name="IMA Fungus">
        <title>Genome sequencing and comparison of five Tilletia species to identify candidate genes for the detection of regulated species infecting wheat.</title>
        <authorList>
            <person name="Nguyen H.D.T."/>
            <person name="Sultana T."/>
            <person name="Kesanakurti P."/>
            <person name="Hambleton S."/>
        </authorList>
    </citation>
    <scope>NUCLEOTIDE SEQUENCE</scope>
    <source>
        <strain evidence="1">DAOMC 236426</strain>
    </source>
</reference>
<feature type="non-terminal residue" evidence="1">
    <location>
        <position position="28"/>
    </location>
</feature>
<name>A0A8X7STV4_9BASI</name>
<dbReference type="AlphaFoldDB" id="A0A8X7STV4"/>